<evidence type="ECO:0000256" key="1">
    <source>
        <dbReference type="SAM" id="MobiDB-lite"/>
    </source>
</evidence>
<comment type="caution">
    <text evidence="3">The sequence shown here is derived from an EMBL/GenBank/DDBJ whole genome shotgun (WGS) entry which is preliminary data.</text>
</comment>
<reference evidence="3 4" key="1">
    <citation type="submission" date="2024-11" db="EMBL/GenBank/DDBJ databases">
        <title>A near-complete genome assembly of Cinchona calisaya.</title>
        <authorList>
            <person name="Lian D.C."/>
            <person name="Zhao X.W."/>
            <person name="Wei L."/>
        </authorList>
    </citation>
    <scope>NUCLEOTIDE SEQUENCE [LARGE SCALE GENOMIC DNA]</scope>
    <source>
        <tissue evidence="3">Nenye</tissue>
    </source>
</reference>
<dbReference type="FunFam" id="1.10.10.60:FF:000152">
    <property type="entry name" value="Trihelix transcription factor ASIL2"/>
    <property type="match status" value="1"/>
</dbReference>
<dbReference type="InterPro" id="IPR044823">
    <property type="entry name" value="ASIL1/2-like"/>
</dbReference>
<dbReference type="InterPro" id="IPR044822">
    <property type="entry name" value="Myb_DNA-bind_4"/>
</dbReference>
<sequence>MATSSPSAQDNSTPLLLEGLPAVTIATAAASRRLPPPCWSHDETVALIDAYRDKWYSLRRGNLRANHWQEVADDVATRCPVMTPKTAVQCRHKMEKLRKRYRAEIQRSAPYGGSKSNRYCSSWVHYKRMDAMEKGPNSAAAVAEADEDEEDQEDSHVKGIGDMYNTNIGTNTSNYMNINSNRSSFHGSMVNGGTGFRIRIPGRGNVGAAAAKIYGRFDGMGEQNPNPNPINANFGVNYGSRKFMRGDMGKRVVVDEVKKGEPVAEMVSAIRVLGDGFVRMERMKMDMAREVEEMRMEMEMKRTEMILESQQRIVEAFAKVISEKKLKKKKTTQNREC</sequence>
<evidence type="ECO:0000313" key="3">
    <source>
        <dbReference type="EMBL" id="KAL3516812.1"/>
    </source>
</evidence>
<feature type="domain" description="Myb/SANT-like DNA-binding" evidence="2">
    <location>
        <begin position="37"/>
        <end position="132"/>
    </location>
</feature>
<dbReference type="Gene3D" id="1.10.10.60">
    <property type="entry name" value="Homeodomain-like"/>
    <property type="match status" value="1"/>
</dbReference>
<feature type="region of interest" description="Disordered" evidence="1">
    <location>
        <begin position="135"/>
        <end position="161"/>
    </location>
</feature>
<evidence type="ECO:0000259" key="2">
    <source>
        <dbReference type="Pfam" id="PF13837"/>
    </source>
</evidence>
<organism evidence="3 4">
    <name type="scientific">Cinchona calisaya</name>
    <dbReference type="NCBI Taxonomy" id="153742"/>
    <lineage>
        <taxon>Eukaryota</taxon>
        <taxon>Viridiplantae</taxon>
        <taxon>Streptophyta</taxon>
        <taxon>Embryophyta</taxon>
        <taxon>Tracheophyta</taxon>
        <taxon>Spermatophyta</taxon>
        <taxon>Magnoliopsida</taxon>
        <taxon>eudicotyledons</taxon>
        <taxon>Gunneridae</taxon>
        <taxon>Pentapetalae</taxon>
        <taxon>asterids</taxon>
        <taxon>lamiids</taxon>
        <taxon>Gentianales</taxon>
        <taxon>Rubiaceae</taxon>
        <taxon>Cinchonoideae</taxon>
        <taxon>Cinchoneae</taxon>
        <taxon>Cinchona</taxon>
    </lineage>
</organism>
<dbReference type="SMART" id="SM00595">
    <property type="entry name" value="MADF"/>
    <property type="match status" value="1"/>
</dbReference>
<dbReference type="Pfam" id="PF13837">
    <property type="entry name" value="Myb_DNA-bind_4"/>
    <property type="match status" value="1"/>
</dbReference>
<evidence type="ECO:0000313" key="4">
    <source>
        <dbReference type="Proteomes" id="UP001630127"/>
    </source>
</evidence>
<accession>A0ABD2ZFB0</accession>
<dbReference type="EMBL" id="JBJUIK010000010">
    <property type="protein sequence ID" value="KAL3516812.1"/>
    <property type="molecule type" value="Genomic_DNA"/>
</dbReference>
<proteinExistence type="predicted"/>
<feature type="compositionally biased region" description="Acidic residues" evidence="1">
    <location>
        <begin position="144"/>
        <end position="153"/>
    </location>
</feature>
<keyword evidence="4" id="KW-1185">Reference proteome</keyword>
<gene>
    <name evidence="3" type="ORF">ACH5RR_023714</name>
</gene>
<dbReference type="Proteomes" id="UP001630127">
    <property type="component" value="Unassembled WGS sequence"/>
</dbReference>
<protein>
    <recommendedName>
        <fullName evidence="2">Myb/SANT-like DNA-binding domain-containing protein</fullName>
    </recommendedName>
</protein>
<name>A0ABD2ZFB0_9GENT</name>
<dbReference type="PANTHER" id="PTHR31307:SF49">
    <property type="entry name" value="ALCOHOL DEHYDROGENASE TRANSCRIPTION FACTOR MYB_SANT-LIKE FAMILY PROTEIN"/>
    <property type="match status" value="1"/>
</dbReference>
<dbReference type="AlphaFoldDB" id="A0ABD2ZFB0"/>
<dbReference type="PANTHER" id="PTHR31307">
    <property type="entry name" value="TRIHELIX TRANSCRIPTION FACTOR ASIL2"/>
    <property type="match status" value="1"/>
</dbReference>